<dbReference type="SUPFAM" id="SSF53474">
    <property type="entry name" value="alpha/beta-Hydrolases"/>
    <property type="match status" value="1"/>
</dbReference>
<feature type="domain" description="Peptidase S33 tripeptidyl aminopeptidase-like C-terminal" evidence="4">
    <location>
        <begin position="469"/>
        <end position="572"/>
    </location>
</feature>
<name>J4G0F0_9APHY</name>
<evidence type="ECO:0000256" key="2">
    <source>
        <dbReference type="ARBA" id="ARBA00022801"/>
    </source>
</evidence>
<gene>
    <name evidence="5" type="ORF">FIBRA_00563</name>
</gene>
<dbReference type="PANTHER" id="PTHR43248">
    <property type="entry name" value="2-SUCCINYL-6-HYDROXY-2,4-CYCLOHEXADIENE-1-CARBOXYLATE SYNTHASE"/>
    <property type="match status" value="1"/>
</dbReference>
<dbReference type="Proteomes" id="UP000006352">
    <property type="component" value="Unassembled WGS sequence"/>
</dbReference>
<evidence type="ECO:0000256" key="1">
    <source>
        <dbReference type="ARBA" id="ARBA00010088"/>
    </source>
</evidence>
<dbReference type="Pfam" id="PF00561">
    <property type="entry name" value="Abhydrolase_1"/>
    <property type="match status" value="1"/>
</dbReference>
<dbReference type="RefSeq" id="XP_012177846.1">
    <property type="nucleotide sequence ID" value="XM_012322456.1"/>
</dbReference>
<feature type="domain" description="AB hydrolase-1" evidence="3">
    <location>
        <begin position="131"/>
        <end position="321"/>
    </location>
</feature>
<dbReference type="InterPro" id="IPR029058">
    <property type="entry name" value="AB_hydrolase_fold"/>
</dbReference>
<accession>J4G0F0</accession>
<protein>
    <recommendedName>
        <fullName evidence="7">AB hydrolase-1 domain-containing protein</fullName>
    </recommendedName>
</protein>
<sequence>MNNPGKRSDDYDDDFTTVRLSRQQGWRSRTSVKLICLLSALLAIRAFCWSGLKNFVISHADAFPEQLTDPIFDWDSITPSVDIEWKPCFTDFQCARLILPLDYLSPSGVGPNVTIALQMLPAADKGNAKGTIFINPGGPGGSGTGFVLAAGKNMSQVVGRSFNILGFDPRGTGASTPSAQCFVSDSQYKAWKLQAGDRVLNLTDGSVGLALARERAVGAMCKTILAGNGKEDPDGTVDEWGAGRFMNTESVATDMLRITEKLGEDRLKYWGFSYGSVLGQYFAAMYPDKVGRLIIDGVYDGYNYRNTSWNSNLADADAVWESFFTFCNRAGPEKCSLYMPSVAEVKDRVLAIMDHVGEEPFPVPFAGSGPLIVTRKALHNFAFQALYRPIRQFSSFADALLAVERSNQTILAELSKELGGGYECNCERELPWLVKTEATSAIMCGDGEPITHSPKEFQEWFSGLSASSQFASPIWGLQYLRCAGWQIRPKWRYTGPLAAENTSHPILVVSPMYDPVCPLSDARAVRARYGGAGLLIQNSFGHCSRSAPSLCTAKYVREYFVNGTLPEEETVCEVDELPFVGPAAEGWEKLSRYSDEDRSLMEALRGLAVSVPISGFI</sequence>
<dbReference type="Pfam" id="PF08386">
    <property type="entry name" value="Abhydrolase_4"/>
    <property type="match status" value="1"/>
</dbReference>
<comment type="similarity">
    <text evidence="1">Belongs to the peptidase S33 family.</text>
</comment>
<reference evidence="5 6" key="1">
    <citation type="journal article" date="2012" name="Appl. Environ. Microbiol.">
        <title>Short-read sequencing for genomic analysis of the brown rot fungus Fibroporia radiculosa.</title>
        <authorList>
            <person name="Tang J.D."/>
            <person name="Perkins A.D."/>
            <person name="Sonstegard T.S."/>
            <person name="Schroeder S.G."/>
            <person name="Burgess S.C."/>
            <person name="Diehl S.V."/>
        </authorList>
    </citation>
    <scope>NUCLEOTIDE SEQUENCE [LARGE SCALE GENOMIC DNA]</scope>
    <source>
        <strain evidence="5 6">TFFH 294</strain>
    </source>
</reference>
<dbReference type="GO" id="GO:0016787">
    <property type="term" value="F:hydrolase activity"/>
    <property type="evidence" value="ECO:0007669"/>
    <property type="project" value="UniProtKB-KW"/>
</dbReference>
<dbReference type="PANTHER" id="PTHR43248:SF25">
    <property type="entry name" value="AB HYDROLASE-1 DOMAIN-CONTAINING PROTEIN-RELATED"/>
    <property type="match status" value="1"/>
</dbReference>
<dbReference type="InParanoid" id="J4G0F0"/>
<dbReference type="InterPro" id="IPR000073">
    <property type="entry name" value="AB_hydrolase_1"/>
</dbReference>
<dbReference type="Gene3D" id="3.40.50.1820">
    <property type="entry name" value="alpha/beta hydrolase"/>
    <property type="match status" value="1"/>
</dbReference>
<dbReference type="OrthoDB" id="425534at2759"/>
<dbReference type="EMBL" id="HE796890">
    <property type="protein sequence ID" value="CCL98563.1"/>
    <property type="molecule type" value="Genomic_DNA"/>
</dbReference>
<keyword evidence="6" id="KW-1185">Reference proteome</keyword>
<dbReference type="AlphaFoldDB" id="J4G0F0"/>
<evidence type="ECO:0008006" key="7">
    <source>
        <dbReference type="Google" id="ProtNLM"/>
    </source>
</evidence>
<proteinExistence type="inferred from homology"/>
<evidence type="ECO:0000313" key="6">
    <source>
        <dbReference type="Proteomes" id="UP000006352"/>
    </source>
</evidence>
<organism evidence="5 6">
    <name type="scientific">Fibroporia radiculosa</name>
    <dbReference type="NCBI Taxonomy" id="599839"/>
    <lineage>
        <taxon>Eukaryota</taxon>
        <taxon>Fungi</taxon>
        <taxon>Dikarya</taxon>
        <taxon>Basidiomycota</taxon>
        <taxon>Agaricomycotina</taxon>
        <taxon>Agaricomycetes</taxon>
        <taxon>Polyporales</taxon>
        <taxon>Fibroporiaceae</taxon>
        <taxon>Fibroporia</taxon>
    </lineage>
</organism>
<dbReference type="InterPro" id="IPR013595">
    <property type="entry name" value="Pept_S33_TAP-like_C"/>
</dbReference>
<dbReference type="HOGENOM" id="CLU_013364_5_2_1"/>
<dbReference type="InterPro" id="IPR051601">
    <property type="entry name" value="Serine_prot/Carboxylest_S33"/>
</dbReference>
<keyword evidence="2" id="KW-0378">Hydrolase</keyword>
<evidence type="ECO:0000313" key="5">
    <source>
        <dbReference type="EMBL" id="CCL98563.1"/>
    </source>
</evidence>
<evidence type="ECO:0000259" key="4">
    <source>
        <dbReference type="Pfam" id="PF08386"/>
    </source>
</evidence>
<dbReference type="GeneID" id="24093474"/>
<dbReference type="STRING" id="599839.J4G0F0"/>
<evidence type="ECO:0000259" key="3">
    <source>
        <dbReference type="Pfam" id="PF00561"/>
    </source>
</evidence>